<evidence type="ECO:0000259" key="12">
    <source>
        <dbReference type="PROSITE" id="PS52019"/>
    </source>
</evidence>
<dbReference type="Pfam" id="PF21089">
    <property type="entry name" value="PKS_DH_N"/>
    <property type="match status" value="1"/>
</dbReference>
<dbReference type="PROSITE" id="PS00012">
    <property type="entry name" value="PHOSPHOPANTETHEINE"/>
    <property type="match status" value="2"/>
</dbReference>
<comment type="pathway">
    <text evidence="2">Antibiotic biosynthesis.</text>
</comment>
<keyword evidence="4" id="KW-0597">Phosphoprotein</keyword>
<keyword evidence="3" id="KW-0596">Phosphopantetheine</keyword>
<dbReference type="InterPro" id="IPR020806">
    <property type="entry name" value="PKS_PP-bd"/>
</dbReference>
<dbReference type="Proteomes" id="UP001501116">
    <property type="component" value="Unassembled WGS sequence"/>
</dbReference>
<comment type="caution">
    <text evidence="13">The sequence shown here is derived from an EMBL/GenBank/DDBJ whole genome shotgun (WGS) entry which is preliminary data.</text>
</comment>
<sequence length="3572" mass="371291">MATEDRLREYLKRVIGDLGQTRARLAEVESAAREPIAIVSMGCRFPGGVRSAGDLWRLVADGRDAIGGLPADRGWDLAGLLDPSGERAGTTAVAQGGFLDGATEFDAGFFEVSPREATAMDPQQRLLLEVSWETVERALIDPHRLRGSRTGVFAGTNGQDYALMTDATEDVAGHLTTGVPPSVLSGRIAYHLGLEGPALSVDTACSASLVALHLAAQSLRQGECDLALAGGVTVMSRPGLFTEFSRQGGLAADGRCKAFSELADGTALAEGAGMLLLERLSDAVRNEHPVLAVVRGSAVNSDGASNGLSAPSGPAQERVIRRALAQADLAPHDIDAVEAHGTGTALGDPIEAGALRAVHGGRASRPLWIGSVKSNLGHTQAAAGVAGVIKMVQAMRHGVLPRTLHADRPSTRVDWSDGGLRLLGEEQPWPEAEGRPRRAGVSSFGISGTNAHVVIEQYEAAAVVPAPATTSSPLSLPVSAKDDAALRAQAATLLSYLDENPDAALADIGYSLAVTRPAFARRAVITASDRAEFAAGLTALGSGAATPAVTTGEAGEGELAFLFPGQGAQRPGMGEELYRAFPAFAVAFDEIARCVDEHLDKPLRSVLWGENRDLLDLTAYAQPGLFALEVSLSRLLESWGARPARLLGHSVGEVAATAVAGVLSLPDACRLVVTRGRLMQALPTGAPAMCSIRASAAEVTPLLGEGVSLAAVNGPASVVVSGDESAVLDVERHFRALGRDTKRLRVSHAFHSARMDPMLDEFREVVESLSFHSPQIPIVSTVTGVPVTADELGTADYWVRQVRQPVLFADGVRTLAAGGVTTMLEVGPGVALTAAATECLDDDRVLVPALRRGIPEPGSALAAFGALQTAGTDVDWEARYAGTGARRISLPTYPFQRRRYWLERPAKAAADRGDEWTYRTGWQPCGEEFAPEEPGRWLVVSSGAGGGWAEACGSALREAGAEVVTLDLAGVEAVRREVTAVAVSGLRGVVSLLGMDDRTERSVPVALASTTELIGALAGLDRDPALWLMTSRAVATGADEVTTAPSAAVWGLGQVARLECPGIWGGLVDVPAAADGSAAAALARVLLAAPVEDQLAIRPSGVFVPRLARVALTPGRAWRPGGTVLITGGTGALGGHVARWAASAGAGHVVLLGRRGRAADGAEALEAELTGLGTRVSFAACDAGDRDALAGVLSWAGADHPLTAIVHTAGVLADGALATMTVDRLAEVWRAKVTAAEHLHDLTRDLDLDAFVLFSSAAGVFGNAGQANYAAANAALDALASERRRLGLPATAIAWGAWEGAGMAAGETGVRAARTGYRPMPAKTAVEVLRRAAGHGEPNLVVADVDWARFAAAYPVSGGFRLAQRFTETTADRPVPPVRRGAELVDHVRRTVAGVLGHDPAHPVPSDRPFKELGFDSLTAVELRNRLTGTTGVRLPVTAVFDHPTVSALARWLDAELSGDSEPVSHAVASASADDEPIAIIAMQCRFPGGVESPEDLWDLVAADGDALTAPPSDRGWADGATGGLPGGFLGGATGFDAAFFEISPREALEMDPQQRLLLEGGWELVERAGIDPRALAGSRSGVFIGTNGQDYATLLPEPGAGDGHQGIGNAASVLSGRLAYALGTEGPSITVDTACSSSLVALHWAATALRDRDCDLAIAGGVTVMSTPSAFAEFARQGGLASDGRCKAFAAAADGTGWGEGIGLVLLARLSDARRAGHPILAVLKGSAVNSDGASNGLTAPNGPAQQRVIGAALANAGLRPSDVDLVEAHGTGTALGDPIEARALLAAYGRDRDRPLWLGSVKSNLGHTQAAAGVAGLIKVVQAMRHAVLPSTLHVDAPSPHVDWSSGRVELLTEARAWTRDSGPRRAGVSSFGISGTNAHVLVEEATPEGNAAERALEATRPLLAWPVSARDESALRAQAGRLLSHVDGEAGPSAVDVAHTLGVARTRFDHRAVVLGADRAELRAGLEALARGEDAPGLVLDVATEGGLAFLFSGQGTQRFGMGKELAAAIPEFAAALDEVCAELDRHLERPVREVIWGGDPAAVDETAVAQPGIFAVEVALARLLRGWGVVPDAVLGHSIGELAAAEVAGVLSLADAAKLVAARGRLMGALPPGGAMVSVRAAEAEVVPLLDDSVSLAAINGPDSVVVSGPGAAVDALAERMSGLGYRVKRLRVSHAFHSSLMEPMLAEFRAVAETVTYHPPRIPLVSNVTGRIADTAELITPDYWVTHVRAAVRFHDGLGALDGLGVTRFLEIGPDAALTGLTGDRPRTPVPALRRDRPEPKTLLAAVATLFAAGTAPDWAAVFPGGRRVSLPTYAFQRQRYWPRRQPPTGHDAAGHPLLGSVAPLAVDDSVLFTGTLSRDTVDWLPEHEIDGAVVVPATALLDMAIRAADEAGCDHIDELTMQAPLVLPASGARSVQVFVAAPEATGARAITVHSRADTGGEDRNWTRHAVGTVSVAAGPAPVAEPSAWPPAGAGPVDLDGLYGRFRNAGFAYGPAFQGLRSVWRRGEEIFAEVGLPEHVRAESDRYGIHPALLDAALHALGAADEERGVPFSWRGVTLHAGGAAALRIRFGPAGKAGKTLVVTDATGGPVAEVEELDVRWRTAPAAAGDSLFRLDWREVRPPDDLPERVAVLGEDTGAVAAALGAAGIGVSRYPDSLALRASLVPGTPPPPVAVLCLPVATGGKGERARTHTAHVLAAVQDWLADERFGAVKLVVLTAGAVATETSAELTDPGQAPVWGLVRSAQSEQPGRVALLDVDAHAGSWRVLGALLASDEPQLAVRAGTGYAPALGRSDGPDQLAVPVGSPAWRLDAEAKGTLDGLRLTACVEEPLAAGQVRIEVRAAGVNFRDVLNTLGMYPGEAGLLGGEAAGVVTEVGAGVSGLAAGDRVFGLVSGAFATSAVADQRVLAVVPDGWSFTEAATVPIAFLTAYYALVDLAGLRRGESLLVHAAAGGVGMAAVQLAGCLGAEVFGTASPVKWDVLRDNGIREDRIASSRTLEFAERFSTGVDVVLNSLSGDFVDASARLLRGGGRFLEMGKTDIREPDSFGETEYRAFDLIEAGPDRIRQMLAELLALFRAGDLRPLPITVWDIRRAPAAFRFVSQARHVGKVALTVPRTVDPEGITVLTGGTGTLGSAVARHLVEVRGRRRLLLLSRGGAAAEGAGELVAELTALGAETDVVACDVADRAALAGVLAARKDRPITSVFHLAGVADDGVFAALSPARLEEVFLAKGDAAVNLHELTAGDDVAEFVLFSSASGVFGGAGQANYAAANVFLDALAQHRHALGMPASSLAWGLWAARSRISGELGESDLRRLAKQAFLPLDTEEALRLLDTATGRGDPALVPIRLDRAALSARRDAGEEVPAVLRNLATGRVRRPDAARRGAVPPNLAERLAPLSASDRHHLVLELVRTKAAGVLGHAGTDGIGVDRAFKELGFDSLTAVELRNALNAATGLRLPATVVFDHASPERLAGYLLDEVALEFGVTEAGPLAELARIEAALGEIAVSEENRVLAAVRLRAILASWETGTEDEPDLGAKTNDELFELIDRDLGVCDDRREKRTTDRR</sequence>
<dbReference type="PROSITE" id="PS52019">
    <property type="entry name" value="PKS_MFAS_DH"/>
    <property type="match status" value="1"/>
</dbReference>
<evidence type="ECO:0000256" key="4">
    <source>
        <dbReference type="ARBA" id="ARBA00022553"/>
    </source>
</evidence>
<dbReference type="Pfam" id="PF22953">
    <property type="entry name" value="SpnB_Rossmann"/>
    <property type="match status" value="1"/>
</dbReference>
<dbReference type="SMART" id="SM00825">
    <property type="entry name" value="PKS_KS"/>
    <property type="match status" value="2"/>
</dbReference>
<evidence type="ECO:0000313" key="13">
    <source>
        <dbReference type="EMBL" id="GAA1954820.1"/>
    </source>
</evidence>
<protein>
    <recommendedName>
        <fullName evidence="15">Acyl transferase domain-containing protein</fullName>
    </recommendedName>
</protein>
<dbReference type="PROSITE" id="PS50075">
    <property type="entry name" value="CARRIER"/>
    <property type="match status" value="2"/>
</dbReference>
<dbReference type="InterPro" id="IPR015083">
    <property type="entry name" value="NorB/c/GfsB-D-like_docking"/>
</dbReference>
<dbReference type="SMART" id="SM01294">
    <property type="entry name" value="PKS_PP_betabranch"/>
    <property type="match status" value="2"/>
</dbReference>
<dbReference type="PANTHER" id="PTHR43775:SF51">
    <property type="entry name" value="INACTIVE PHENOLPHTHIOCEROL SYNTHESIS POLYKETIDE SYNTHASE TYPE I PKS1-RELATED"/>
    <property type="match status" value="1"/>
</dbReference>
<evidence type="ECO:0000259" key="10">
    <source>
        <dbReference type="PROSITE" id="PS50075"/>
    </source>
</evidence>
<dbReference type="Pfam" id="PF08659">
    <property type="entry name" value="KR"/>
    <property type="match status" value="2"/>
</dbReference>
<keyword evidence="5" id="KW-0808">Transferase</keyword>
<dbReference type="InterPro" id="IPR036736">
    <property type="entry name" value="ACP-like_sf"/>
</dbReference>
<dbReference type="InterPro" id="IPR020807">
    <property type="entry name" value="PKS_DH"/>
</dbReference>
<dbReference type="Gene3D" id="1.10.1200.10">
    <property type="entry name" value="ACP-like"/>
    <property type="match status" value="2"/>
</dbReference>
<dbReference type="Pfam" id="PF00550">
    <property type="entry name" value="PP-binding"/>
    <property type="match status" value="2"/>
</dbReference>
<evidence type="ECO:0000256" key="6">
    <source>
        <dbReference type="ARBA" id="ARBA00023194"/>
    </source>
</evidence>
<dbReference type="Gene3D" id="3.30.70.3290">
    <property type="match status" value="2"/>
</dbReference>
<gene>
    <name evidence="13" type="ORF">GCM10009754_25510</name>
</gene>
<dbReference type="PROSITE" id="PS52004">
    <property type="entry name" value="KS3_2"/>
    <property type="match status" value="2"/>
</dbReference>
<evidence type="ECO:0000256" key="3">
    <source>
        <dbReference type="ARBA" id="ARBA00022450"/>
    </source>
</evidence>
<dbReference type="PANTHER" id="PTHR43775">
    <property type="entry name" value="FATTY ACID SYNTHASE"/>
    <property type="match status" value="1"/>
</dbReference>
<evidence type="ECO:0000256" key="5">
    <source>
        <dbReference type="ARBA" id="ARBA00022679"/>
    </source>
</evidence>
<keyword evidence="6" id="KW-0045">Antibiotic biosynthesis</keyword>
<dbReference type="InterPro" id="IPR042104">
    <property type="entry name" value="PKS_dehydratase_sf"/>
</dbReference>
<dbReference type="InterPro" id="IPR036291">
    <property type="entry name" value="NAD(P)-bd_dom_sf"/>
</dbReference>
<comment type="cofactor">
    <cofactor evidence="1">
        <name>pantetheine 4'-phosphate</name>
        <dbReference type="ChEBI" id="CHEBI:47942"/>
    </cofactor>
</comment>
<evidence type="ECO:0000259" key="11">
    <source>
        <dbReference type="PROSITE" id="PS52004"/>
    </source>
</evidence>
<dbReference type="SMART" id="SM00827">
    <property type="entry name" value="PKS_AT"/>
    <property type="match status" value="2"/>
</dbReference>
<dbReference type="InterPro" id="IPR014043">
    <property type="entry name" value="Acyl_transferase_dom"/>
</dbReference>
<dbReference type="SUPFAM" id="SSF47336">
    <property type="entry name" value="ACP-like"/>
    <property type="match status" value="2"/>
</dbReference>
<dbReference type="Pfam" id="PF00698">
    <property type="entry name" value="Acyl_transf_1"/>
    <property type="match status" value="2"/>
</dbReference>
<dbReference type="PROSITE" id="PS00606">
    <property type="entry name" value="KS3_1"/>
    <property type="match status" value="2"/>
</dbReference>
<dbReference type="InterPro" id="IPR049900">
    <property type="entry name" value="PKS_mFAS_DH"/>
</dbReference>
<keyword evidence="8" id="KW-0012">Acyltransferase</keyword>
<feature type="region of interest" description="C-terminal hotdog fold" evidence="9">
    <location>
        <begin position="2479"/>
        <end position="2665"/>
    </location>
</feature>
<dbReference type="Gene3D" id="3.40.366.10">
    <property type="entry name" value="Malonyl-Coenzyme A Acyl Carrier Protein, domain 2"/>
    <property type="match status" value="2"/>
</dbReference>
<dbReference type="Pfam" id="PF00109">
    <property type="entry name" value="ketoacyl-synt"/>
    <property type="match status" value="2"/>
</dbReference>
<evidence type="ECO:0008006" key="15">
    <source>
        <dbReference type="Google" id="ProtNLM"/>
    </source>
</evidence>
<evidence type="ECO:0000256" key="9">
    <source>
        <dbReference type="PROSITE-ProRule" id="PRU01363"/>
    </source>
</evidence>
<feature type="domain" description="Carrier" evidence="10">
    <location>
        <begin position="3410"/>
        <end position="3485"/>
    </location>
</feature>
<dbReference type="Gene3D" id="3.40.50.720">
    <property type="entry name" value="NAD(P)-binding Rossmann-like Domain"/>
    <property type="match status" value="2"/>
</dbReference>
<dbReference type="Gene3D" id="3.90.180.10">
    <property type="entry name" value="Medium-chain alcohol dehydrogenases, catalytic domain"/>
    <property type="match status" value="1"/>
</dbReference>
<dbReference type="Pfam" id="PF08240">
    <property type="entry name" value="ADH_N"/>
    <property type="match status" value="1"/>
</dbReference>
<dbReference type="SMART" id="SM00822">
    <property type="entry name" value="PKS_KR"/>
    <property type="match status" value="2"/>
</dbReference>
<dbReference type="InterPro" id="IPR036299">
    <property type="entry name" value="Polyketide_synth_docking_sf"/>
</dbReference>
<dbReference type="CDD" id="cd05195">
    <property type="entry name" value="enoyl_red"/>
    <property type="match status" value="1"/>
</dbReference>
<dbReference type="SMART" id="SM00829">
    <property type="entry name" value="PKS_ER"/>
    <property type="match status" value="1"/>
</dbReference>
<dbReference type="InterPro" id="IPR001227">
    <property type="entry name" value="Ac_transferase_dom_sf"/>
</dbReference>
<dbReference type="InterPro" id="IPR006162">
    <property type="entry name" value="Ppantetheine_attach_site"/>
</dbReference>
<feature type="domain" description="PKS/mFAS DH" evidence="12">
    <location>
        <begin position="2341"/>
        <end position="2665"/>
    </location>
</feature>
<dbReference type="Gene3D" id="3.10.129.110">
    <property type="entry name" value="Polyketide synthase dehydratase"/>
    <property type="match status" value="1"/>
</dbReference>
<dbReference type="InterPro" id="IPR018201">
    <property type="entry name" value="Ketoacyl_synth_AS"/>
</dbReference>
<proteinExistence type="predicted"/>
<dbReference type="EMBL" id="BAAANN010000008">
    <property type="protein sequence ID" value="GAA1954820.1"/>
    <property type="molecule type" value="Genomic_DNA"/>
</dbReference>
<feature type="active site" description="Proton acceptor; for dehydratase activity" evidence="9">
    <location>
        <position position="2373"/>
    </location>
</feature>
<dbReference type="Gene3D" id="3.40.50.11460">
    <property type="match status" value="1"/>
</dbReference>
<dbReference type="InterPro" id="IPR055123">
    <property type="entry name" value="SpnB-like_Rossmann"/>
</dbReference>
<keyword evidence="7" id="KW-0511">Multifunctional enzyme</keyword>
<dbReference type="InterPro" id="IPR049551">
    <property type="entry name" value="PKS_DH_C"/>
</dbReference>
<dbReference type="InterPro" id="IPR013154">
    <property type="entry name" value="ADH-like_N"/>
</dbReference>
<feature type="active site" description="Proton donor; for dehydratase activity" evidence="9">
    <location>
        <position position="2540"/>
    </location>
</feature>
<dbReference type="CDD" id="cd08952">
    <property type="entry name" value="KR_1_SDR_x"/>
    <property type="match status" value="1"/>
</dbReference>
<dbReference type="Pfam" id="PF14765">
    <property type="entry name" value="PS-DH"/>
    <property type="match status" value="1"/>
</dbReference>
<dbReference type="Pfam" id="PF08990">
    <property type="entry name" value="Docking"/>
    <property type="match status" value="1"/>
</dbReference>
<dbReference type="Pfam" id="PF02801">
    <property type="entry name" value="Ketoacyl-synt_C"/>
    <property type="match status" value="2"/>
</dbReference>
<dbReference type="InterPro" id="IPR050091">
    <property type="entry name" value="PKS_NRPS_Biosynth_Enz"/>
</dbReference>
<dbReference type="InterPro" id="IPR049552">
    <property type="entry name" value="PKS_DH_N"/>
</dbReference>
<dbReference type="Pfam" id="PF13602">
    <property type="entry name" value="ADH_zinc_N_2"/>
    <property type="match status" value="1"/>
</dbReference>
<dbReference type="SUPFAM" id="SSF53901">
    <property type="entry name" value="Thiolase-like"/>
    <property type="match status" value="2"/>
</dbReference>
<dbReference type="SUPFAM" id="SSF55048">
    <property type="entry name" value="Probable ACP-binding domain of malonyl-CoA ACP transacylase"/>
    <property type="match status" value="2"/>
</dbReference>
<evidence type="ECO:0000256" key="7">
    <source>
        <dbReference type="ARBA" id="ARBA00023268"/>
    </source>
</evidence>
<dbReference type="InterPro" id="IPR020843">
    <property type="entry name" value="ER"/>
</dbReference>
<dbReference type="InterPro" id="IPR014030">
    <property type="entry name" value="Ketoacyl_synth_N"/>
</dbReference>
<keyword evidence="14" id="KW-1185">Reference proteome</keyword>
<dbReference type="SMART" id="SM00826">
    <property type="entry name" value="PKS_DH"/>
    <property type="match status" value="1"/>
</dbReference>
<dbReference type="CDD" id="cd00833">
    <property type="entry name" value="PKS"/>
    <property type="match status" value="2"/>
</dbReference>
<dbReference type="InterPro" id="IPR016039">
    <property type="entry name" value="Thiolase-like"/>
</dbReference>
<evidence type="ECO:0000256" key="1">
    <source>
        <dbReference type="ARBA" id="ARBA00001957"/>
    </source>
</evidence>
<dbReference type="InterPro" id="IPR032821">
    <property type="entry name" value="PKS_assoc"/>
</dbReference>
<reference evidence="13 14" key="1">
    <citation type="journal article" date="2019" name="Int. J. Syst. Evol. Microbiol.">
        <title>The Global Catalogue of Microorganisms (GCM) 10K type strain sequencing project: providing services to taxonomists for standard genome sequencing and annotation.</title>
        <authorList>
            <consortium name="The Broad Institute Genomics Platform"/>
            <consortium name="The Broad Institute Genome Sequencing Center for Infectious Disease"/>
            <person name="Wu L."/>
            <person name="Ma J."/>
        </authorList>
    </citation>
    <scope>NUCLEOTIDE SEQUENCE [LARGE SCALE GENOMIC DNA]</scope>
    <source>
        <strain evidence="13 14">JCM 14545</strain>
    </source>
</reference>
<dbReference type="Gene3D" id="6.10.40.10">
    <property type="match status" value="1"/>
</dbReference>
<dbReference type="SMART" id="SM00823">
    <property type="entry name" value="PKS_PP"/>
    <property type="match status" value="2"/>
</dbReference>
<evidence type="ECO:0000256" key="8">
    <source>
        <dbReference type="ARBA" id="ARBA00023315"/>
    </source>
</evidence>
<name>A0ABN2QMJ3_9PSEU</name>
<dbReference type="InterPro" id="IPR016036">
    <property type="entry name" value="Malonyl_transacylase_ACP-bd"/>
</dbReference>
<dbReference type="SUPFAM" id="SSF101173">
    <property type="entry name" value="Docking domain B of the erythromycin polyketide synthase (DEBS)"/>
    <property type="match status" value="1"/>
</dbReference>
<dbReference type="InterPro" id="IPR011032">
    <property type="entry name" value="GroES-like_sf"/>
</dbReference>
<dbReference type="Gene3D" id="3.40.47.10">
    <property type="match status" value="2"/>
</dbReference>
<dbReference type="InterPro" id="IPR009081">
    <property type="entry name" value="PP-bd_ACP"/>
</dbReference>
<feature type="domain" description="Ketosynthase family 3 (KS3)" evidence="11">
    <location>
        <begin position="33"/>
        <end position="457"/>
    </location>
</feature>
<feature type="region of interest" description="N-terminal hotdog fold" evidence="9">
    <location>
        <begin position="2341"/>
        <end position="2466"/>
    </location>
</feature>
<evidence type="ECO:0000256" key="2">
    <source>
        <dbReference type="ARBA" id="ARBA00004792"/>
    </source>
</evidence>
<dbReference type="InterPro" id="IPR057326">
    <property type="entry name" value="KR_dom"/>
</dbReference>
<dbReference type="SUPFAM" id="SSF51735">
    <property type="entry name" value="NAD(P)-binding Rossmann-fold domains"/>
    <property type="match status" value="5"/>
</dbReference>
<dbReference type="InterPro" id="IPR016035">
    <property type="entry name" value="Acyl_Trfase/lysoPLipase"/>
</dbReference>
<feature type="domain" description="Carrier" evidence="10">
    <location>
        <begin position="1382"/>
        <end position="1457"/>
    </location>
</feature>
<dbReference type="SUPFAM" id="SSF50129">
    <property type="entry name" value="GroES-like"/>
    <property type="match status" value="1"/>
</dbReference>
<feature type="domain" description="Ketosynthase family 3 (KS3)" evidence="11">
    <location>
        <begin position="1475"/>
        <end position="1887"/>
    </location>
</feature>
<dbReference type="InterPro" id="IPR014031">
    <property type="entry name" value="Ketoacyl_synth_C"/>
</dbReference>
<dbReference type="CDD" id="cd08956">
    <property type="entry name" value="KR_3_FAS_SDR_x"/>
    <property type="match status" value="1"/>
</dbReference>
<evidence type="ECO:0000313" key="14">
    <source>
        <dbReference type="Proteomes" id="UP001501116"/>
    </source>
</evidence>
<accession>A0ABN2QMJ3</accession>
<organism evidence="13 14">
    <name type="scientific">Amycolatopsis minnesotensis</name>
    <dbReference type="NCBI Taxonomy" id="337894"/>
    <lineage>
        <taxon>Bacteria</taxon>
        <taxon>Bacillati</taxon>
        <taxon>Actinomycetota</taxon>
        <taxon>Actinomycetes</taxon>
        <taxon>Pseudonocardiales</taxon>
        <taxon>Pseudonocardiaceae</taxon>
        <taxon>Amycolatopsis</taxon>
    </lineage>
</organism>
<dbReference type="InterPro" id="IPR020841">
    <property type="entry name" value="PKS_Beta-ketoAc_synthase_dom"/>
</dbReference>
<dbReference type="Pfam" id="PF16197">
    <property type="entry name" value="KAsynt_C_assoc"/>
    <property type="match status" value="2"/>
</dbReference>
<dbReference type="SUPFAM" id="SSF52151">
    <property type="entry name" value="FabD/lysophospholipase-like"/>
    <property type="match status" value="2"/>
</dbReference>
<dbReference type="InterPro" id="IPR013968">
    <property type="entry name" value="PKS_KR"/>
</dbReference>